<keyword evidence="1" id="KW-0812">Transmembrane</keyword>
<dbReference type="SMART" id="SM00052">
    <property type="entry name" value="EAL"/>
    <property type="match status" value="1"/>
</dbReference>
<evidence type="ECO:0000259" key="4">
    <source>
        <dbReference type="PROSITE" id="PS50887"/>
    </source>
</evidence>
<dbReference type="InterPro" id="IPR035919">
    <property type="entry name" value="EAL_sf"/>
</dbReference>
<dbReference type="CDD" id="cd00130">
    <property type="entry name" value="PAS"/>
    <property type="match status" value="1"/>
</dbReference>
<evidence type="ECO:0000259" key="2">
    <source>
        <dbReference type="PROSITE" id="PS50113"/>
    </source>
</evidence>
<name>A0AA96WEX8_9CYAN</name>
<dbReference type="SUPFAM" id="SSF141868">
    <property type="entry name" value="EAL domain-like"/>
    <property type="match status" value="1"/>
</dbReference>
<dbReference type="SMART" id="SM00086">
    <property type="entry name" value="PAC"/>
    <property type="match status" value="1"/>
</dbReference>
<feature type="domain" description="EAL" evidence="3">
    <location>
        <begin position="546"/>
        <end position="806"/>
    </location>
</feature>
<proteinExistence type="predicted"/>
<evidence type="ECO:0000313" key="5">
    <source>
        <dbReference type="EMBL" id="WNZ23944.1"/>
    </source>
</evidence>
<dbReference type="PROSITE" id="PS50887">
    <property type="entry name" value="GGDEF"/>
    <property type="match status" value="1"/>
</dbReference>
<dbReference type="InterPro" id="IPR000160">
    <property type="entry name" value="GGDEF_dom"/>
</dbReference>
<dbReference type="InterPro" id="IPR000014">
    <property type="entry name" value="PAS"/>
</dbReference>
<sequence>MKHNKRHRIRLPFSTALPLLLIGCGWYAVVSQSQSLEQATIETYQKAQLEVVRSMARAARTYITRELELRPQAVHEIEQEVLDYFVKPTRIGITGNAWIYSPNYVVFDESEDFPEEYQGKSIALIFALQRRHGAWHYEEMTQAVMQGREGVGWYVWQPNKAIESTPWWEPLTQDAGREIAAWSPVVVFPDTEREKIWVVGVSAMLPELMQMNGAYAQIQNSILTMSVMTIAVLLLMVLLRHGRVALETSEAHYRAIVEDQMEMICRFRCDGTLTFVNQAYADTFGITPGNLRRANVFDLIPQAELPKMLSQLANLSVAQPTYSSERRIITPDQQWRWQQWTDRAIFNHRGQVVEIQSVGRDITERKLYEAEIERLAFTDPLTGLANRRRLYDLGQASLRASATQPSPVALIYLDLDRFKPINDTLGHDAGDELLIQVAERLRACIREGDTLARLGGDEFAILLAASELNDAKRIAERILVALNQPFHLRGHAIQIGCSLGIATTVNEMPFSELLTQADIAMYRAKSQGRGNYAVFDALMHAETLTRRQLETDLQHVIQQDQLRVYYQPIVSLSTYEILGFEAVVRWQHPRRGLLTPAEFLPVAEELGLNLPIERWVLRQACRQIARWQSRYSTGTHLLVSINLSDKHLAQPDMVDYLKSLLHETRISPANLMLEITEDIVIQHFETAIAVLTRLRQLGVQIGLDDFGTGYASLSYLHRFPVDMLKIDRSFMQMISRSSRNSPKNGQMVRSIALLAESLGIPTIAEGIETLDQLTQLRALHCSYGQGYFFAEPLNQFAVEDFLKCYNHEKLRLRS</sequence>
<feature type="transmembrane region" description="Helical" evidence="1">
    <location>
        <begin position="221"/>
        <end position="239"/>
    </location>
</feature>
<dbReference type="Pfam" id="PF00563">
    <property type="entry name" value="EAL"/>
    <property type="match status" value="1"/>
</dbReference>
<dbReference type="NCBIfam" id="TIGR00254">
    <property type="entry name" value="GGDEF"/>
    <property type="match status" value="1"/>
</dbReference>
<dbReference type="SUPFAM" id="SSF55785">
    <property type="entry name" value="PYP-like sensor domain (PAS domain)"/>
    <property type="match status" value="1"/>
</dbReference>
<dbReference type="InterPro" id="IPR035965">
    <property type="entry name" value="PAS-like_dom_sf"/>
</dbReference>
<dbReference type="PROSITE" id="PS50883">
    <property type="entry name" value="EAL"/>
    <property type="match status" value="1"/>
</dbReference>
<dbReference type="FunFam" id="3.30.70.270:FF:000001">
    <property type="entry name" value="Diguanylate cyclase domain protein"/>
    <property type="match status" value="1"/>
</dbReference>
<dbReference type="SMART" id="SM00267">
    <property type="entry name" value="GGDEF"/>
    <property type="match status" value="1"/>
</dbReference>
<dbReference type="InterPro" id="IPR043128">
    <property type="entry name" value="Rev_trsase/Diguanyl_cyclase"/>
</dbReference>
<protein>
    <submittedName>
        <fullName evidence="5">EAL domain-containing protein</fullName>
    </submittedName>
</protein>
<dbReference type="InterPro" id="IPR013655">
    <property type="entry name" value="PAS_fold_3"/>
</dbReference>
<dbReference type="InterPro" id="IPR001633">
    <property type="entry name" value="EAL_dom"/>
</dbReference>
<dbReference type="CDD" id="cd01948">
    <property type="entry name" value="EAL"/>
    <property type="match status" value="1"/>
</dbReference>
<dbReference type="AlphaFoldDB" id="A0AA96WEX8"/>
<dbReference type="PANTHER" id="PTHR44757">
    <property type="entry name" value="DIGUANYLATE CYCLASE DGCP"/>
    <property type="match status" value="1"/>
</dbReference>
<feature type="domain" description="GGDEF" evidence="4">
    <location>
        <begin position="406"/>
        <end position="537"/>
    </location>
</feature>
<organism evidence="5">
    <name type="scientific">Leptolyngbya sp. NK1-12</name>
    <dbReference type="NCBI Taxonomy" id="2547451"/>
    <lineage>
        <taxon>Bacteria</taxon>
        <taxon>Bacillati</taxon>
        <taxon>Cyanobacteriota</taxon>
        <taxon>Cyanophyceae</taxon>
        <taxon>Leptolyngbyales</taxon>
        <taxon>Leptolyngbyaceae</taxon>
        <taxon>Leptolyngbya group</taxon>
        <taxon>Leptolyngbya</taxon>
    </lineage>
</organism>
<dbReference type="PROSITE" id="PS51257">
    <property type="entry name" value="PROKAR_LIPOPROTEIN"/>
    <property type="match status" value="1"/>
</dbReference>
<dbReference type="InterPro" id="IPR029787">
    <property type="entry name" value="Nucleotide_cyclase"/>
</dbReference>
<dbReference type="InterPro" id="IPR052155">
    <property type="entry name" value="Biofilm_reg_signaling"/>
</dbReference>
<dbReference type="RefSeq" id="WP_316429476.1">
    <property type="nucleotide sequence ID" value="NZ_CP053586.1"/>
</dbReference>
<dbReference type="CDD" id="cd01949">
    <property type="entry name" value="GGDEF"/>
    <property type="match status" value="1"/>
</dbReference>
<dbReference type="PROSITE" id="PS50113">
    <property type="entry name" value="PAC"/>
    <property type="match status" value="1"/>
</dbReference>
<dbReference type="InterPro" id="IPR000700">
    <property type="entry name" value="PAS-assoc_C"/>
</dbReference>
<keyword evidence="1" id="KW-1133">Transmembrane helix</keyword>
<dbReference type="Pfam" id="PF08447">
    <property type="entry name" value="PAS_3"/>
    <property type="match status" value="1"/>
</dbReference>
<keyword evidence="1" id="KW-0472">Membrane</keyword>
<dbReference type="SUPFAM" id="SSF55073">
    <property type="entry name" value="Nucleotide cyclase"/>
    <property type="match status" value="1"/>
</dbReference>
<dbReference type="InterPro" id="IPR001610">
    <property type="entry name" value="PAC"/>
</dbReference>
<dbReference type="Gene3D" id="3.30.70.270">
    <property type="match status" value="1"/>
</dbReference>
<dbReference type="PANTHER" id="PTHR44757:SF2">
    <property type="entry name" value="BIOFILM ARCHITECTURE MAINTENANCE PROTEIN MBAA"/>
    <property type="match status" value="1"/>
</dbReference>
<evidence type="ECO:0000256" key="1">
    <source>
        <dbReference type="SAM" id="Phobius"/>
    </source>
</evidence>
<reference evidence="5" key="1">
    <citation type="submission" date="2020-05" db="EMBL/GenBank/DDBJ databases">
        <authorList>
            <person name="Zhu T."/>
            <person name="Keshari N."/>
            <person name="Lu X."/>
        </authorList>
    </citation>
    <scope>NUCLEOTIDE SEQUENCE</scope>
    <source>
        <strain evidence="5">NK1-12</strain>
    </source>
</reference>
<gene>
    <name evidence="5" type="ORF">HJG54_14490</name>
</gene>
<evidence type="ECO:0000259" key="3">
    <source>
        <dbReference type="PROSITE" id="PS50883"/>
    </source>
</evidence>
<dbReference type="Gene3D" id="3.20.20.450">
    <property type="entry name" value="EAL domain"/>
    <property type="match status" value="1"/>
</dbReference>
<dbReference type="NCBIfam" id="TIGR00229">
    <property type="entry name" value="sensory_box"/>
    <property type="match status" value="1"/>
</dbReference>
<dbReference type="SMART" id="SM00091">
    <property type="entry name" value="PAS"/>
    <property type="match status" value="1"/>
</dbReference>
<dbReference type="Pfam" id="PF00990">
    <property type="entry name" value="GGDEF"/>
    <property type="match status" value="1"/>
</dbReference>
<accession>A0AA96WEX8</accession>
<feature type="domain" description="PAC" evidence="2">
    <location>
        <begin position="322"/>
        <end position="374"/>
    </location>
</feature>
<dbReference type="EMBL" id="CP053586">
    <property type="protein sequence ID" value="WNZ23944.1"/>
    <property type="molecule type" value="Genomic_DNA"/>
</dbReference>
<dbReference type="Gene3D" id="3.30.450.20">
    <property type="entry name" value="PAS domain"/>
    <property type="match status" value="1"/>
</dbReference>